<name>A0A645EIW6_9ZZZZ</name>
<organism evidence="1">
    <name type="scientific">bioreactor metagenome</name>
    <dbReference type="NCBI Taxonomy" id="1076179"/>
    <lineage>
        <taxon>unclassified sequences</taxon>
        <taxon>metagenomes</taxon>
        <taxon>ecological metagenomes</taxon>
    </lineage>
</organism>
<reference evidence="1" key="1">
    <citation type="submission" date="2019-08" db="EMBL/GenBank/DDBJ databases">
        <authorList>
            <person name="Kucharzyk K."/>
            <person name="Murdoch R.W."/>
            <person name="Higgins S."/>
            <person name="Loffler F."/>
        </authorList>
    </citation>
    <scope>NUCLEOTIDE SEQUENCE</scope>
</reference>
<protein>
    <submittedName>
        <fullName evidence="1">Uncharacterized protein</fullName>
    </submittedName>
</protein>
<dbReference type="EMBL" id="VSSQ01046563">
    <property type="protein sequence ID" value="MPN00523.1"/>
    <property type="molecule type" value="Genomic_DNA"/>
</dbReference>
<gene>
    <name evidence="1" type="ORF">SDC9_147718</name>
</gene>
<evidence type="ECO:0000313" key="1">
    <source>
        <dbReference type="EMBL" id="MPN00523.1"/>
    </source>
</evidence>
<sequence>MRNRRRPRVKLLAVGSVAGTQALSDTVSAHRAPFVMVAFQPDVIQILEPVVFGDLLWRQMAMVIEDRLVFRIIMIQTAGKFSIK</sequence>
<comment type="caution">
    <text evidence="1">The sequence shown here is derived from an EMBL/GenBank/DDBJ whole genome shotgun (WGS) entry which is preliminary data.</text>
</comment>
<dbReference type="AlphaFoldDB" id="A0A645EIW6"/>
<accession>A0A645EIW6</accession>
<proteinExistence type="predicted"/>